<dbReference type="InterPro" id="IPR038729">
    <property type="entry name" value="Rad50/SbcC_AAA"/>
</dbReference>
<evidence type="ECO:0000313" key="4">
    <source>
        <dbReference type="Proteomes" id="UP000306918"/>
    </source>
</evidence>
<evidence type="ECO:0000256" key="1">
    <source>
        <dbReference type="SAM" id="Coils"/>
    </source>
</evidence>
<dbReference type="PANTHER" id="PTHR32182:SF22">
    <property type="entry name" value="ATP-DEPENDENT ENDONUCLEASE, OLD FAMILY-RELATED"/>
    <property type="match status" value="1"/>
</dbReference>
<dbReference type="GO" id="GO:0000731">
    <property type="term" value="P:DNA synthesis involved in DNA repair"/>
    <property type="evidence" value="ECO:0007669"/>
    <property type="project" value="TreeGrafter"/>
</dbReference>
<comment type="caution">
    <text evidence="3">The sequence shown here is derived from an EMBL/GenBank/DDBJ whole genome shotgun (WGS) entry which is preliminary data.</text>
</comment>
<dbReference type="EMBL" id="STFF01000001">
    <property type="protein sequence ID" value="THU41856.1"/>
    <property type="molecule type" value="Genomic_DNA"/>
</dbReference>
<dbReference type="PANTHER" id="PTHR32182">
    <property type="entry name" value="DNA REPLICATION AND REPAIR PROTEIN RECF"/>
    <property type="match status" value="1"/>
</dbReference>
<dbReference type="Proteomes" id="UP000306918">
    <property type="component" value="Unassembled WGS sequence"/>
</dbReference>
<dbReference type="Gene3D" id="3.40.50.300">
    <property type="entry name" value="P-loop containing nucleotide triphosphate hydrolases"/>
    <property type="match status" value="1"/>
</dbReference>
<keyword evidence="1" id="KW-0175">Coiled coil</keyword>
<evidence type="ECO:0000259" key="2">
    <source>
        <dbReference type="Pfam" id="PF13476"/>
    </source>
</evidence>
<proteinExistence type="predicted"/>
<reference evidence="3 4" key="1">
    <citation type="submission" date="2019-04" db="EMBL/GenBank/DDBJ databases">
        <title>Niastella caeni sp. nov., isolated from activated sludge.</title>
        <authorList>
            <person name="Sheng M."/>
        </authorList>
    </citation>
    <scope>NUCLEOTIDE SEQUENCE [LARGE SCALE GENOMIC DNA]</scope>
    <source>
        <strain evidence="3 4">HX-2-15</strain>
    </source>
</reference>
<dbReference type="InterPro" id="IPR027417">
    <property type="entry name" value="P-loop_NTPase"/>
</dbReference>
<feature type="domain" description="Rad50/SbcC-type AAA" evidence="2">
    <location>
        <begin position="15"/>
        <end position="252"/>
    </location>
</feature>
<dbReference type="Pfam" id="PF13476">
    <property type="entry name" value="AAA_23"/>
    <property type="match status" value="1"/>
</dbReference>
<dbReference type="AlphaFoldDB" id="A0A4V4H1U9"/>
<sequence length="635" mass="73158">MGKLFIKKVKYTGEKFNFESPEFTGGLNIIEGKNGNGKSTFMNLIYFGLSGKVEEFSSSNRETHREITQDKNNFVALDVLLNDTPYTFTRYINSNDITVFSSDGPGKVFPIHRSKNEKEIFSDWILASLGIEPIEVFQGTHNSIINFKDLLRLIYYNQELNPKKIYKPADSENFISDSEQIRKIIFELLVGKTYSKYYSTLAKFKEKEKEKNIAKGILEEYIASTKWTTKEEDLNLVFLNKAKQEKLDQLEKLMIYRDGLREQQQPKGQFYGQINELKSQIVLDELKIVEKNRGYNEIVEELTKLRRLRESVILETTQISKIIHSHEKLSLFSADTCPYCLREVDRKEGHCVCGQDINEEEYERFFYSSDEYTDILKSKQKSVETIDLAIAACQEQAGVLGKEIEDLNSNIEEYQNQLSNWIKDYQFSSTNQELKEADDLILSLRSEVNTLNGQIDVEQKRELLQTRFNTVNSQFESLRDSVRILEGQASADIKTKVDLFNTTYNDLMVNTLANCRSAKIAYDDYMPVIDEGVYKEASSSVAIRMMYFFTLLKLSLDESEVKYPKLLLIDTPETAGVDSENLLNALSKISDITKNHVDSEFQIILTTGVNKYPEAFSKYSRIKLTDENKLLTPSP</sequence>
<dbReference type="GO" id="GO:0016887">
    <property type="term" value="F:ATP hydrolysis activity"/>
    <property type="evidence" value="ECO:0007669"/>
    <property type="project" value="InterPro"/>
</dbReference>
<feature type="coiled-coil region" evidence="1">
    <location>
        <begin position="397"/>
        <end position="454"/>
    </location>
</feature>
<protein>
    <recommendedName>
        <fullName evidence="2">Rad50/SbcC-type AAA domain-containing protein</fullName>
    </recommendedName>
</protein>
<dbReference type="RefSeq" id="WP_136576344.1">
    <property type="nucleotide sequence ID" value="NZ_STFF01000001.1"/>
</dbReference>
<dbReference type="GO" id="GO:0006302">
    <property type="term" value="P:double-strand break repair"/>
    <property type="evidence" value="ECO:0007669"/>
    <property type="project" value="InterPro"/>
</dbReference>
<organism evidence="3 4">
    <name type="scientific">Niastella caeni</name>
    <dbReference type="NCBI Taxonomy" id="2569763"/>
    <lineage>
        <taxon>Bacteria</taxon>
        <taxon>Pseudomonadati</taxon>
        <taxon>Bacteroidota</taxon>
        <taxon>Chitinophagia</taxon>
        <taxon>Chitinophagales</taxon>
        <taxon>Chitinophagaceae</taxon>
        <taxon>Niastella</taxon>
    </lineage>
</organism>
<keyword evidence="4" id="KW-1185">Reference proteome</keyword>
<gene>
    <name evidence="3" type="ORF">FAM09_07080</name>
</gene>
<dbReference type="Gene3D" id="1.10.287.1490">
    <property type="match status" value="1"/>
</dbReference>
<evidence type="ECO:0000313" key="3">
    <source>
        <dbReference type="EMBL" id="THU41856.1"/>
    </source>
</evidence>
<dbReference type="OrthoDB" id="747555at2"/>
<accession>A0A4V4H1U9</accession>
<dbReference type="SUPFAM" id="SSF52540">
    <property type="entry name" value="P-loop containing nucleoside triphosphate hydrolases"/>
    <property type="match status" value="2"/>
</dbReference>
<name>A0A4V4H1U9_9BACT</name>